<dbReference type="PANTHER" id="PTHR42663">
    <property type="entry name" value="HYDROLASE C777.06C-RELATED-RELATED"/>
    <property type="match status" value="1"/>
</dbReference>
<organism evidence="2">
    <name type="scientific">uncultured Gemmatimonadetes bacterium Rifle_16ft_4_minimus_7</name>
    <dbReference type="NCBI Taxonomy" id="1665098"/>
    <lineage>
        <taxon>Bacteria</taxon>
        <taxon>Pseudomonadati</taxon>
        <taxon>Gemmatimonadota</taxon>
        <taxon>environmental samples</taxon>
    </lineage>
</organism>
<dbReference type="CDD" id="cd16279">
    <property type="entry name" value="metallo-hydrolase-like_MBL-fold"/>
    <property type="match status" value="1"/>
</dbReference>
<name>A0A0H4TUV0_9BACT</name>
<evidence type="ECO:0000313" key="2">
    <source>
        <dbReference type="EMBL" id="AKQ04654.1"/>
    </source>
</evidence>
<feature type="domain" description="Metallo-beta-lactamase" evidence="1">
    <location>
        <begin position="34"/>
        <end position="228"/>
    </location>
</feature>
<evidence type="ECO:0000259" key="1">
    <source>
        <dbReference type="SMART" id="SM00849"/>
    </source>
</evidence>
<accession>A0A0H4TUV0</accession>
<dbReference type="InterPro" id="IPR036866">
    <property type="entry name" value="RibonucZ/Hydroxyglut_hydro"/>
</dbReference>
<protein>
    <recommendedName>
        <fullName evidence="1">Metallo-beta-lactamase domain-containing protein</fullName>
    </recommendedName>
</protein>
<reference evidence="2" key="1">
    <citation type="journal article" date="2015" name="ISME J.">
        <title>Aquifer environment selects for microbial species cohorts in sediment and groundwater.</title>
        <authorList>
            <person name="Hug L.A."/>
            <person name="Thomas B.C."/>
            <person name="Brown C.T."/>
            <person name="Frischkorn K.R."/>
            <person name="Williams K.H."/>
            <person name="Tringe S.G."/>
            <person name="Banfield J.F."/>
        </authorList>
    </citation>
    <scope>NUCLEOTIDE SEQUENCE</scope>
</reference>
<dbReference type="Gene3D" id="3.60.15.10">
    <property type="entry name" value="Ribonuclease Z/Hydroxyacylglutathione hydrolase-like"/>
    <property type="match status" value="1"/>
</dbReference>
<sequence length="257" mass="27608">MRLIVVGSGTSFGVPQIGCSCAVCTSADPRDRRTRVAAVVEAPGGARLLIDTPPELRLQLIAAQVDAVDAVLYTHDHADHVHGIDDLRAMSVRRGRLPIYGPPGVLRRLGEHFPYIFDESVPRDPATPRPSLERMPLEPGREISVAGIPVLPLECDHGGVQVYGYRIGGLGYLTDVKAVPPAMVERLRGVQLLVLSALFDHPHPSHLSIPEAVDLALAVGAPRTLLTHLTHRFSHAELAARLPAGIEPAYDGLVAAF</sequence>
<dbReference type="EMBL" id="KT007046">
    <property type="protein sequence ID" value="AKQ04654.1"/>
    <property type="molecule type" value="Genomic_DNA"/>
</dbReference>
<dbReference type="InterPro" id="IPR001279">
    <property type="entry name" value="Metallo-B-lactamas"/>
</dbReference>
<dbReference type="PROSITE" id="PS51257">
    <property type="entry name" value="PROKAR_LIPOPROTEIN"/>
    <property type="match status" value="1"/>
</dbReference>
<dbReference type="PANTHER" id="PTHR42663:SF6">
    <property type="entry name" value="HYDROLASE C777.06C-RELATED"/>
    <property type="match status" value="1"/>
</dbReference>
<dbReference type="SUPFAM" id="SSF56281">
    <property type="entry name" value="Metallo-hydrolase/oxidoreductase"/>
    <property type="match status" value="1"/>
</dbReference>
<proteinExistence type="predicted"/>
<dbReference type="SMART" id="SM00849">
    <property type="entry name" value="Lactamase_B"/>
    <property type="match status" value="1"/>
</dbReference>
<dbReference type="AlphaFoldDB" id="A0A0H4TUV0"/>
<dbReference type="Pfam" id="PF12706">
    <property type="entry name" value="Lactamase_B_2"/>
    <property type="match status" value="1"/>
</dbReference>